<name>A0A7V3YGK6_9BACT</name>
<evidence type="ECO:0000313" key="12">
    <source>
        <dbReference type="EMBL" id="HGI30421.1"/>
    </source>
</evidence>
<reference evidence="12" key="1">
    <citation type="journal article" date="2020" name="mSystems">
        <title>Genome- and Community-Level Interaction Insights into Carbon Utilization and Element Cycling Functions of Hydrothermarchaeota in Hydrothermal Sediment.</title>
        <authorList>
            <person name="Zhou Z."/>
            <person name="Liu Y."/>
            <person name="Xu W."/>
            <person name="Pan J."/>
            <person name="Luo Z.H."/>
            <person name="Li M."/>
        </authorList>
    </citation>
    <scope>NUCLEOTIDE SEQUENCE [LARGE SCALE GENOMIC DNA]</scope>
    <source>
        <strain evidence="12">SpSt-747</strain>
    </source>
</reference>
<dbReference type="GO" id="GO:0004417">
    <property type="term" value="F:hydroxyethylthiazole kinase activity"/>
    <property type="evidence" value="ECO:0007669"/>
    <property type="project" value="UniProtKB-UniRule"/>
</dbReference>
<evidence type="ECO:0000256" key="4">
    <source>
        <dbReference type="ARBA" id="ARBA00022679"/>
    </source>
</evidence>
<dbReference type="UniPathway" id="UPA00060">
    <property type="reaction ID" value="UER00139"/>
</dbReference>
<comment type="catalytic activity">
    <reaction evidence="1 11">
        <text>5-(2-hydroxyethyl)-4-methylthiazole + ATP = 4-methyl-5-(2-phosphooxyethyl)-thiazole + ADP + H(+)</text>
        <dbReference type="Rhea" id="RHEA:24212"/>
        <dbReference type="ChEBI" id="CHEBI:15378"/>
        <dbReference type="ChEBI" id="CHEBI:17957"/>
        <dbReference type="ChEBI" id="CHEBI:30616"/>
        <dbReference type="ChEBI" id="CHEBI:58296"/>
        <dbReference type="ChEBI" id="CHEBI:456216"/>
        <dbReference type="EC" id="2.7.1.50"/>
    </reaction>
</comment>
<evidence type="ECO:0000256" key="2">
    <source>
        <dbReference type="ARBA" id="ARBA00001946"/>
    </source>
</evidence>
<gene>
    <name evidence="11" type="primary">thiM</name>
    <name evidence="12" type="ORF">ENV30_03825</name>
</gene>
<dbReference type="SUPFAM" id="SSF53613">
    <property type="entry name" value="Ribokinase-like"/>
    <property type="match status" value="1"/>
</dbReference>
<comment type="pathway">
    <text evidence="3 11">Cofactor biosynthesis; thiamine diphosphate biosynthesis; 4-methyl-5-(2-phosphoethyl)-thiazole from 5-(2-hydroxyethyl)-4-methylthiazole: step 1/1.</text>
</comment>
<evidence type="ECO:0000256" key="3">
    <source>
        <dbReference type="ARBA" id="ARBA00004868"/>
    </source>
</evidence>
<dbReference type="EC" id="2.7.1.50" evidence="11"/>
<comment type="cofactor">
    <cofactor evidence="2 11">
        <name>Mg(2+)</name>
        <dbReference type="ChEBI" id="CHEBI:18420"/>
    </cofactor>
</comment>
<dbReference type="GO" id="GO:0009228">
    <property type="term" value="P:thiamine biosynthetic process"/>
    <property type="evidence" value="ECO:0007669"/>
    <property type="project" value="UniProtKB-KW"/>
</dbReference>
<comment type="caution">
    <text evidence="12">The sequence shown here is derived from an EMBL/GenBank/DDBJ whole genome shotgun (WGS) entry which is preliminary data.</text>
</comment>
<evidence type="ECO:0000256" key="8">
    <source>
        <dbReference type="ARBA" id="ARBA00022840"/>
    </source>
</evidence>
<feature type="binding site" evidence="11">
    <location>
        <position position="122"/>
    </location>
    <ligand>
        <name>ATP</name>
        <dbReference type="ChEBI" id="CHEBI:30616"/>
    </ligand>
</feature>
<dbReference type="NCBIfam" id="NF006830">
    <property type="entry name" value="PRK09355.1"/>
    <property type="match status" value="1"/>
</dbReference>
<evidence type="ECO:0000256" key="11">
    <source>
        <dbReference type="HAMAP-Rule" id="MF_00228"/>
    </source>
</evidence>
<keyword evidence="10 11" id="KW-0784">Thiamine biosynthesis</keyword>
<dbReference type="PRINTS" id="PR01099">
    <property type="entry name" value="HYETHTZKNASE"/>
</dbReference>
<evidence type="ECO:0000256" key="9">
    <source>
        <dbReference type="ARBA" id="ARBA00022842"/>
    </source>
</evidence>
<dbReference type="CDD" id="cd01170">
    <property type="entry name" value="THZ_kinase"/>
    <property type="match status" value="1"/>
</dbReference>
<dbReference type="InterPro" id="IPR029056">
    <property type="entry name" value="Ribokinase-like"/>
</dbReference>
<sequence>MELGGRCAEILARIRQRRPLVHHITNIVVANDNANTMLALGALPVMAYAREEVEEMVTSAEALVLNLGTPTESVIESAFLAGKRANALGIPVILDPVGAGATRFRKEASLLLLDRVRVTIVRANAAEACALLGCPSHERGVESEGEAENRAFLAREIALRFGVTAAITGAVDYVSDGERVVAVHNGHPLLTRVTGTGCMATSLCGAFAAVENDALLASLGALGFLGVCAERAARDSQGPGSFRMRLFDVMYSLSEDDFARNLSFEVLQ</sequence>
<keyword evidence="9 11" id="KW-0460">Magnesium</keyword>
<evidence type="ECO:0000256" key="7">
    <source>
        <dbReference type="ARBA" id="ARBA00022777"/>
    </source>
</evidence>
<dbReference type="InterPro" id="IPR000417">
    <property type="entry name" value="Hyethyz_kinase"/>
</dbReference>
<dbReference type="HAMAP" id="MF_00228">
    <property type="entry name" value="Thz_kinase"/>
    <property type="match status" value="1"/>
</dbReference>
<keyword evidence="4 11" id="KW-0808">Transferase</keyword>
<organism evidence="12">
    <name type="scientific">Candidatus Caldatribacterium californiense</name>
    <dbReference type="NCBI Taxonomy" id="1454726"/>
    <lineage>
        <taxon>Bacteria</taxon>
        <taxon>Pseudomonadati</taxon>
        <taxon>Atribacterota</taxon>
        <taxon>Atribacteria</taxon>
        <taxon>Atribacterales</taxon>
        <taxon>Candidatus Caldatribacteriaceae</taxon>
        <taxon>Candidatus Caldatribacterium</taxon>
    </lineage>
</organism>
<feature type="binding site" evidence="11">
    <location>
        <position position="195"/>
    </location>
    <ligand>
        <name>substrate</name>
    </ligand>
</feature>
<evidence type="ECO:0000256" key="5">
    <source>
        <dbReference type="ARBA" id="ARBA00022723"/>
    </source>
</evidence>
<evidence type="ECO:0000256" key="1">
    <source>
        <dbReference type="ARBA" id="ARBA00001771"/>
    </source>
</evidence>
<comment type="function">
    <text evidence="11">Catalyzes the phosphorylation of the hydroxyl group of 4-methyl-5-beta-hydroxyethylthiazole (THZ).</text>
</comment>
<dbReference type="Gene3D" id="3.40.1190.20">
    <property type="match status" value="1"/>
</dbReference>
<feature type="binding site" evidence="11">
    <location>
        <position position="168"/>
    </location>
    <ligand>
        <name>ATP</name>
        <dbReference type="ChEBI" id="CHEBI:30616"/>
    </ligand>
</feature>
<keyword evidence="8 11" id="KW-0067">ATP-binding</keyword>
<dbReference type="NCBIfam" id="TIGR00694">
    <property type="entry name" value="thiM"/>
    <property type="match status" value="1"/>
</dbReference>
<keyword evidence="6 11" id="KW-0547">Nucleotide-binding</keyword>
<evidence type="ECO:0000256" key="6">
    <source>
        <dbReference type="ARBA" id="ARBA00022741"/>
    </source>
</evidence>
<protein>
    <recommendedName>
        <fullName evidence="11">Hydroxyethylthiazole kinase</fullName>
        <ecNumber evidence="11">2.7.1.50</ecNumber>
    </recommendedName>
    <alternativeName>
        <fullName evidence="11">4-methyl-5-beta-hydroxyethylthiazole kinase</fullName>
        <shortName evidence="11">TH kinase</shortName>
        <shortName evidence="11">Thz kinase</shortName>
    </alternativeName>
</protein>
<dbReference type="EMBL" id="DTFV01000057">
    <property type="protein sequence ID" value="HGI30421.1"/>
    <property type="molecule type" value="Genomic_DNA"/>
</dbReference>
<accession>A0A7V3YGK6</accession>
<dbReference type="GO" id="GO:0000287">
    <property type="term" value="F:magnesium ion binding"/>
    <property type="evidence" value="ECO:0007669"/>
    <property type="project" value="UniProtKB-UniRule"/>
</dbReference>
<comment type="similarity">
    <text evidence="11">Belongs to the Thz kinase family.</text>
</comment>
<evidence type="ECO:0000256" key="10">
    <source>
        <dbReference type="ARBA" id="ARBA00022977"/>
    </source>
</evidence>
<dbReference type="AlphaFoldDB" id="A0A7V3YGK6"/>
<dbReference type="Pfam" id="PF02110">
    <property type="entry name" value="HK"/>
    <property type="match status" value="1"/>
</dbReference>
<proteinExistence type="inferred from homology"/>
<dbReference type="GO" id="GO:0009229">
    <property type="term" value="P:thiamine diphosphate biosynthetic process"/>
    <property type="evidence" value="ECO:0007669"/>
    <property type="project" value="UniProtKB-UniRule"/>
</dbReference>
<feature type="binding site" evidence="11">
    <location>
        <position position="46"/>
    </location>
    <ligand>
        <name>substrate</name>
    </ligand>
</feature>
<dbReference type="GO" id="GO:0005524">
    <property type="term" value="F:ATP binding"/>
    <property type="evidence" value="ECO:0007669"/>
    <property type="project" value="UniProtKB-UniRule"/>
</dbReference>
<keyword evidence="7 11" id="KW-0418">Kinase</keyword>
<dbReference type="PIRSF" id="PIRSF000513">
    <property type="entry name" value="Thz_kinase"/>
    <property type="match status" value="1"/>
</dbReference>
<keyword evidence="5 11" id="KW-0479">Metal-binding</keyword>